<dbReference type="VEuPathDB" id="FungiDB:BD410DRAFT_795937"/>
<gene>
    <name evidence="2" type="ORF">BD410DRAFT_795937</name>
</gene>
<dbReference type="Proteomes" id="UP000294933">
    <property type="component" value="Unassembled WGS sequence"/>
</dbReference>
<accession>A0A4Y7PLA6</accession>
<dbReference type="AlphaFoldDB" id="A0A4Y7PLA6"/>
<evidence type="ECO:0000259" key="1">
    <source>
        <dbReference type="PROSITE" id="PS51998"/>
    </source>
</evidence>
<protein>
    <recommendedName>
        <fullName evidence="1">DEK-C domain-containing protein</fullName>
    </recommendedName>
</protein>
<dbReference type="OrthoDB" id="370884at2759"/>
<evidence type="ECO:0000313" key="3">
    <source>
        <dbReference type="Proteomes" id="UP000294933"/>
    </source>
</evidence>
<dbReference type="STRING" id="50990.A0A4Y7PLA6"/>
<name>A0A4Y7PLA6_9AGAM</name>
<evidence type="ECO:0000313" key="2">
    <source>
        <dbReference type="EMBL" id="TDL15888.1"/>
    </source>
</evidence>
<dbReference type="SUPFAM" id="SSF109715">
    <property type="entry name" value="DEK C-terminal domain"/>
    <property type="match status" value="1"/>
</dbReference>
<dbReference type="Gene3D" id="2.80.10.50">
    <property type="match status" value="1"/>
</dbReference>
<keyword evidence="3" id="KW-1185">Reference proteome</keyword>
<proteinExistence type="predicted"/>
<dbReference type="Pfam" id="PF08766">
    <property type="entry name" value="DEK_C"/>
    <property type="match status" value="1"/>
</dbReference>
<feature type="domain" description="DEK-C" evidence="1">
    <location>
        <begin position="171"/>
        <end position="227"/>
    </location>
</feature>
<dbReference type="PROSITE" id="PS51998">
    <property type="entry name" value="DEK_C"/>
    <property type="match status" value="1"/>
</dbReference>
<sequence>MYEIINVHTKNHLGLEGDEIMVWHVEELRNANYAIKNGLRFASCGVRPNLDDCITVGAMLRQWIIKETRYKGQYIIQNSDVQLFWGLKDSELGTPITLQKYPTNPKNNWEFHLWKLHEQSGSLTKLVPTFNGSGSQTTVIVITSSSDSPQILPSSITSLISWNSHQNFNPSPSDGEIFNELRIYLGTQSLAAVTRSKARKAIMAKYPNADLTHRRQFLDESYRKILHERDVSDGTIR</sequence>
<dbReference type="InterPro" id="IPR014876">
    <property type="entry name" value="DEK_C"/>
</dbReference>
<dbReference type="EMBL" id="ML170258">
    <property type="protein sequence ID" value="TDL15888.1"/>
    <property type="molecule type" value="Genomic_DNA"/>
</dbReference>
<dbReference type="Gene3D" id="1.10.10.60">
    <property type="entry name" value="Homeodomain-like"/>
    <property type="match status" value="1"/>
</dbReference>
<organism evidence="2 3">
    <name type="scientific">Rickenella mellea</name>
    <dbReference type="NCBI Taxonomy" id="50990"/>
    <lineage>
        <taxon>Eukaryota</taxon>
        <taxon>Fungi</taxon>
        <taxon>Dikarya</taxon>
        <taxon>Basidiomycota</taxon>
        <taxon>Agaricomycotina</taxon>
        <taxon>Agaricomycetes</taxon>
        <taxon>Hymenochaetales</taxon>
        <taxon>Rickenellaceae</taxon>
        <taxon>Rickenella</taxon>
    </lineage>
</organism>
<reference evidence="2 3" key="1">
    <citation type="submission" date="2018-06" db="EMBL/GenBank/DDBJ databases">
        <title>A transcriptomic atlas of mushroom development highlights an independent origin of complex multicellularity.</title>
        <authorList>
            <consortium name="DOE Joint Genome Institute"/>
            <person name="Krizsan K."/>
            <person name="Almasi E."/>
            <person name="Merenyi Z."/>
            <person name="Sahu N."/>
            <person name="Viragh M."/>
            <person name="Koszo T."/>
            <person name="Mondo S."/>
            <person name="Kiss B."/>
            <person name="Balint B."/>
            <person name="Kues U."/>
            <person name="Barry K."/>
            <person name="Hegedus J.C."/>
            <person name="Henrissat B."/>
            <person name="Johnson J."/>
            <person name="Lipzen A."/>
            <person name="Ohm R."/>
            <person name="Nagy I."/>
            <person name="Pangilinan J."/>
            <person name="Yan J."/>
            <person name="Xiong Y."/>
            <person name="Grigoriev I.V."/>
            <person name="Hibbett D.S."/>
            <person name="Nagy L.G."/>
        </authorList>
    </citation>
    <scope>NUCLEOTIDE SEQUENCE [LARGE SCALE GENOMIC DNA]</scope>
    <source>
        <strain evidence="2 3">SZMC22713</strain>
    </source>
</reference>